<dbReference type="EMBL" id="WMBE01000007">
    <property type="protein sequence ID" value="MDG0868091.1"/>
    <property type="molecule type" value="Genomic_DNA"/>
</dbReference>
<sequence length="57" mass="6183">MSDATGEPAQVANGSWLSVVGLLCSGDDVSDSERMASEPKRRIGIYELRILDQPPTY</sequence>
<accession>A0AAJ6CST6</accession>
<reference evidence="3" key="3">
    <citation type="submission" date="2023-06" db="EMBL/GenBank/DDBJ databases">
        <title>Pangenomics reveal diversification of enzyme families and niche specialization in globally abundant SAR202 bacteria.</title>
        <authorList>
            <person name="Saw J.H.W."/>
        </authorList>
    </citation>
    <scope>NUCLEOTIDE SEQUENCE [LARGE SCALE GENOMIC DNA]</scope>
    <source>
        <strain evidence="3">JH1073</strain>
    </source>
</reference>
<reference evidence="2" key="2">
    <citation type="journal article" date="2023" name="Nat. Commun.">
        <title>Cultivation of marine bacteria of the SAR202 clade.</title>
        <authorList>
            <person name="Lim Y."/>
            <person name="Seo J.H."/>
            <person name="Giovannoni S.J."/>
            <person name="Kang I."/>
            <person name="Cho J.C."/>
        </authorList>
    </citation>
    <scope>NUCLEOTIDE SEQUENCE</scope>
    <source>
        <strain evidence="2">JH1073</strain>
    </source>
</reference>
<keyword evidence="3" id="KW-1185">Reference proteome</keyword>
<evidence type="ECO:0000313" key="3">
    <source>
        <dbReference type="Proteomes" id="UP001219901"/>
    </source>
</evidence>
<protein>
    <submittedName>
        <fullName evidence="2">Uncharacterized protein</fullName>
    </submittedName>
</protein>
<evidence type="ECO:0000313" key="2">
    <source>
        <dbReference type="EMBL" id="WFG38707.1"/>
    </source>
</evidence>
<dbReference type="AlphaFoldDB" id="A0AAJ6CST6"/>
<dbReference type="EMBL" id="CP046147">
    <property type="protein sequence ID" value="WFG38707.1"/>
    <property type="molecule type" value="Genomic_DNA"/>
</dbReference>
<name>A0AAJ6CST6_9CHLR</name>
<reference evidence="3 4" key="1">
    <citation type="submission" date="2019-11" db="EMBL/GenBank/DDBJ databases">
        <authorList>
            <person name="Cho J.-C."/>
        </authorList>
    </citation>
    <scope>NUCLEOTIDE SEQUENCE [LARGE SCALE GENOMIC DNA]</scope>
    <source>
        <strain evidence="2 3">JH1073</strain>
        <strain evidence="1 4">JH702</strain>
    </source>
</reference>
<dbReference type="RefSeq" id="WP_342827188.1">
    <property type="nucleotide sequence ID" value="NZ_CP046147.1"/>
</dbReference>
<proteinExistence type="predicted"/>
<evidence type="ECO:0000313" key="4">
    <source>
        <dbReference type="Proteomes" id="UP001321249"/>
    </source>
</evidence>
<dbReference type="Proteomes" id="UP001321249">
    <property type="component" value="Unassembled WGS sequence"/>
</dbReference>
<dbReference type="Proteomes" id="UP001219901">
    <property type="component" value="Chromosome"/>
</dbReference>
<evidence type="ECO:0000313" key="1">
    <source>
        <dbReference type="EMBL" id="MDG0868091.1"/>
    </source>
</evidence>
<gene>
    <name evidence="1" type="ORF">GKO46_13575</name>
    <name evidence="2" type="ORF">GKO48_03500</name>
</gene>
<organism evidence="2 3">
    <name type="scientific">Candidatus Lucifugimonas marina</name>
    <dbReference type="NCBI Taxonomy" id="3038979"/>
    <lineage>
        <taxon>Bacteria</taxon>
        <taxon>Bacillati</taxon>
        <taxon>Chloroflexota</taxon>
        <taxon>Dehalococcoidia</taxon>
        <taxon>SAR202 cluster</taxon>
        <taxon>Candidatus Lucifugimonadales</taxon>
        <taxon>Candidatus Lucifugimonadaceae</taxon>
        <taxon>Candidatus Lucifugimonas</taxon>
    </lineage>
</organism>